<evidence type="ECO:0000313" key="3">
    <source>
        <dbReference type="EMBL" id="MBP2057914.1"/>
    </source>
</evidence>
<feature type="compositionally biased region" description="Polar residues" evidence="1">
    <location>
        <begin position="136"/>
        <end position="145"/>
    </location>
</feature>
<dbReference type="EMBL" id="JAGGLU010000005">
    <property type="protein sequence ID" value="MBP2057914.1"/>
    <property type="molecule type" value="Genomic_DNA"/>
</dbReference>
<protein>
    <submittedName>
        <fullName evidence="3">LL-H family phage holin</fullName>
    </submittedName>
</protein>
<reference evidence="3 4" key="1">
    <citation type="submission" date="2021-03" db="EMBL/GenBank/DDBJ databases">
        <title>Genomic Encyclopedia of Type Strains, Phase IV (KMG-IV): sequencing the most valuable type-strain genomes for metagenomic binning, comparative biology and taxonomic classification.</title>
        <authorList>
            <person name="Goeker M."/>
        </authorList>
    </citation>
    <scope>NUCLEOTIDE SEQUENCE [LARGE SCALE GENOMIC DNA]</scope>
    <source>
        <strain evidence="3 4">DSM 101872</strain>
    </source>
</reference>
<accession>A0ABS4ME41</accession>
<keyword evidence="2" id="KW-1133">Transmembrane helix</keyword>
<dbReference type="Proteomes" id="UP001519292">
    <property type="component" value="Unassembled WGS sequence"/>
</dbReference>
<dbReference type="InterPro" id="IPR010026">
    <property type="entry name" value="Phage_holin_LL-H"/>
</dbReference>
<dbReference type="NCBIfam" id="TIGR01673">
    <property type="entry name" value="holin_LLH"/>
    <property type="match status" value="1"/>
</dbReference>
<evidence type="ECO:0000313" key="4">
    <source>
        <dbReference type="Proteomes" id="UP001519292"/>
    </source>
</evidence>
<feature type="region of interest" description="Disordered" evidence="1">
    <location>
        <begin position="116"/>
        <end position="145"/>
    </location>
</feature>
<evidence type="ECO:0000256" key="1">
    <source>
        <dbReference type="SAM" id="MobiDB-lite"/>
    </source>
</evidence>
<keyword evidence="4" id="KW-1185">Reference proteome</keyword>
<comment type="caution">
    <text evidence="3">The sequence shown here is derived from an EMBL/GenBank/DDBJ whole genome shotgun (WGS) entry which is preliminary data.</text>
</comment>
<proteinExistence type="predicted"/>
<feature type="transmembrane region" description="Helical" evidence="2">
    <location>
        <begin position="12"/>
        <end position="29"/>
    </location>
</feature>
<gene>
    <name evidence="3" type="ORF">J2Z60_001089</name>
</gene>
<sequence>MSLTLIKEITDIVMIVVGVAVAGLGAYYVKNKVSIDKKAQEGDNFAKATKYIATHAQSLVYQAEKNGGSGDEKLSFVVNAITTALSLAHLPNPGEAFIKGEIEKSVKVMKSTSDTISVASEEVPEEEKKLAPTTVEVENNNQEGK</sequence>
<keyword evidence="2" id="KW-0812">Transmembrane</keyword>
<evidence type="ECO:0000256" key="2">
    <source>
        <dbReference type="SAM" id="Phobius"/>
    </source>
</evidence>
<name>A0ABS4ME41_9LACO</name>
<dbReference type="RefSeq" id="WP_209686659.1">
    <property type="nucleotide sequence ID" value="NZ_JAGGLU010000005.1"/>
</dbReference>
<dbReference type="Pfam" id="PF09682">
    <property type="entry name" value="Phage_holin_6_1"/>
    <property type="match status" value="1"/>
</dbReference>
<organism evidence="3 4">
    <name type="scientific">Lactobacillus colini</name>
    <dbReference type="NCBI Taxonomy" id="1819254"/>
    <lineage>
        <taxon>Bacteria</taxon>
        <taxon>Bacillati</taxon>
        <taxon>Bacillota</taxon>
        <taxon>Bacilli</taxon>
        <taxon>Lactobacillales</taxon>
        <taxon>Lactobacillaceae</taxon>
        <taxon>Lactobacillus</taxon>
    </lineage>
</organism>
<keyword evidence="2" id="KW-0472">Membrane</keyword>